<evidence type="ECO:0000256" key="1">
    <source>
        <dbReference type="SAM" id="SignalP"/>
    </source>
</evidence>
<gene>
    <name evidence="2" type="ORF">THAOC_34121</name>
</gene>
<dbReference type="AlphaFoldDB" id="K0R5S3"/>
<evidence type="ECO:0008006" key="4">
    <source>
        <dbReference type="Google" id="ProtNLM"/>
    </source>
</evidence>
<name>K0R5S3_THAOC</name>
<keyword evidence="3" id="KW-1185">Reference proteome</keyword>
<accession>K0R5S3</accession>
<dbReference type="EMBL" id="AGNL01047261">
    <property type="protein sequence ID" value="EJK47179.1"/>
    <property type="molecule type" value="Genomic_DNA"/>
</dbReference>
<comment type="caution">
    <text evidence="2">The sequence shown here is derived from an EMBL/GenBank/DDBJ whole genome shotgun (WGS) entry which is preliminary data.</text>
</comment>
<reference evidence="2 3" key="1">
    <citation type="journal article" date="2012" name="Genome Biol.">
        <title>Genome and low-iron response of an oceanic diatom adapted to chronic iron limitation.</title>
        <authorList>
            <person name="Lommer M."/>
            <person name="Specht M."/>
            <person name="Roy A.S."/>
            <person name="Kraemer L."/>
            <person name="Andreson R."/>
            <person name="Gutowska M.A."/>
            <person name="Wolf J."/>
            <person name="Bergner S.V."/>
            <person name="Schilhabel M.B."/>
            <person name="Klostermeier U.C."/>
            <person name="Beiko R.G."/>
            <person name="Rosenstiel P."/>
            <person name="Hippler M."/>
            <person name="Laroche J."/>
        </authorList>
    </citation>
    <scope>NUCLEOTIDE SEQUENCE [LARGE SCALE GENOMIC DNA]</scope>
    <source>
        <strain evidence="2 3">CCMP1005</strain>
    </source>
</reference>
<protein>
    <recommendedName>
        <fullName evidence="4">RxLR effector protein</fullName>
    </recommendedName>
</protein>
<evidence type="ECO:0000313" key="3">
    <source>
        <dbReference type="Proteomes" id="UP000266841"/>
    </source>
</evidence>
<proteinExistence type="predicted"/>
<feature type="signal peptide" evidence="1">
    <location>
        <begin position="1"/>
        <end position="29"/>
    </location>
</feature>
<organism evidence="2 3">
    <name type="scientific">Thalassiosira oceanica</name>
    <name type="common">Marine diatom</name>
    <dbReference type="NCBI Taxonomy" id="159749"/>
    <lineage>
        <taxon>Eukaryota</taxon>
        <taxon>Sar</taxon>
        <taxon>Stramenopiles</taxon>
        <taxon>Ochrophyta</taxon>
        <taxon>Bacillariophyta</taxon>
        <taxon>Coscinodiscophyceae</taxon>
        <taxon>Thalassiosirophycidae</taxon>
        <taxon>Thalassiosirales</taxon>
        <taxon>Thalassiosiraceae</taxon>
        <taxon>Thalassiosira</taxon>
    </lineage>
</organism>
<dbReference type="Proteomes" id="UP000266841">
    <property type="component" value="Unassembled WGS sequence"/>
</dbReference>
<sequence>MNATIWRPWRLTLVVAVVALVLLPLPASCLETIEVTPEMMEKMDAAEEEGDAGSKNKRVYKYITLGSSRRLAFEQREGRVTEREIRDVNRRWEDGETAALLRDIVETNDLGRLRELAEIDAALVHSRSKDGRGAMVRV</sequence>
<keyword evidence="1" id="KW-0732">Signal</keyword>
<evidence type="ECO:0000313" key="2">
    <source>
        <dbReference type="EMBL" id="EJK47179.1"/>
    </source>
</evidence>
<feature type="chain" id="PRO_5003836668" description="RxLR effector protein" evidence="1">
    <location>
        <begin position="30"/>
        <end position="138"/>
    </location>
</feature>